<dbReference type="AlphaFoldDB" id="A0A1I0QR15"/>
<dbReference type="Pfam" id="PF20256">
    <property type="entry name" value="MoCoBD_2"/>
    <property type="match status" value="1"/>
</dbReference>
<dbReference type="GO" id="GO:0005506">
    <property type="term" value="F:iron ion binding"/>
    <property type="evidence" value="ECO:0007669"/>
    <property type="project" value="InterPro"/>
</dbReference>
<dbReference type="PANTHER" id="PTHR11908:SF132">
    <property type="entry name" value="ALDEHYDE OXIDASE 1-RELATED"/>
    <property type="match status" value="1"/>
</dbReference>
<dbReference type="InterPro" id="IPR046867">
    <property type="entry name" value="AldOxase/xan_DH_MoCoBD2"/>
</dbReference>
<dbReference type="Proteomes" id="UP000183275">
    <property type="component" value="Unassembled WGS sequence"/>
</dbReference>
<sequence length="830" mass="90075">MGPSRPTAATDRNSETMTDADDPQPDGGTASQPEQESRELEDHPLEWDEPENNNLAPDERASVSRPAEKDDDPKLVTGRAKYTADYEKRFPDLAHASVVRSEIPHGYVTEIDASEAEAMDGVYAVLTPWSDDVPDSKYTSAGQSYPEPSPWDMNVLNEHVRYVGDPIAAIAAEDADTARAAAERVDVEYDEADYVLDPEEAYSEDAPQLFADDEVENEIVGHDYDRNRMSHIEGEIGDVDAALDSDDVHVHETEWETIRQSHAQIEKHTSLAYTDEDDRYVLVTSTQVPNHTRRQLAHLFDIPIRDVRVSKPRVGGGFGGKQAMVVEPIPLALSIAADRPVIYEATREEEFYAMRSRHPMKVRARTAITDDGSIEAIDLYALSNTGAYGSHGMTVAGNVGSKPMPLYSKVPNARFEADIVHTNTPQTGAMRGYGAPQGTLALEGHLDEVARDLGLDPIEFRQQNYMEVGDLDEIAGMMGGEGAERRIRSCGLDECIERGKEAIGWDDREQPDAEHRHRGIGMALSAQGTGVAGDELGAAQLMMNEDGSFHLHVGGVDIGTGADTAFVQIAAEVLGCDETDIVVKSADTDITPFDYGAYASSTTYISGMAVKKAAEDAKERILHWGSKLLEEPAANLETGDGEVYSEETDASVELEEIGYEAAYGHDEREHILGKGTHCTEESPPPFAAQFADVTVNEATGEFDVNKLVVAVDCGVAINPGMAEGQAEGANHMSYEMAVCEGITFDDDGQANVTSFDEYDWPTAAETPTIESILVETHEPTGPFGAKSVAEVPTNTVPPALSNAIRQAVGVRITDMPITAEKIRTALEDDG</sequence>
<gene>
    <name evidence="5" type="ORF">SAMN05216285_3789</name>
</gene>
<dbReference type="SUPFAM" id="SSF54665">
    <property type="entry name" value="CO dehydrogenase molybdoprotein N-domain-like"/>
    <property type="match status" value="1"/>
</dbReference>
<dbReference type="InterPro" id="IPR037165">
    <property type="entry name" value="AldOxase/xan_DH_Mopterin-bd_sf"/>
</dbReference>
<feature type="region of interest" description="Disordered" evidence="3">
    <location>
        <begin position="1"/>
        <end position="80"/>
    </location>
</feature>
<evidence type="ECO:0000313" key="5">
    <source>
        <dbReference type="EMBL" id="SEW29990.1"/>
    </source>
</evidence>
<dbReference type="eggNOG" id="arCOG01167">
    <property type="taxonomic scope" value="Archaea"/>
</dbReference>
<protein>
    <submittedName>
        <fullName evidence="5">Xanthine dehydrogenase, molybdenum binding subunit apoprotein</fullName>
    </submittedName>
</protein>
<evidence type="ECO:0000259" key="4">
    <source>
        <dbReference type="SMART" id="SM01008"/>
    </source>
</evidence>
<dbReference type="InterPro" id="IPR036856">
    <property type="entry name" value="Ald_Oxase/Xan_DH_a/b_sf"/>
</dbReference>
<dbReference type="GO" id="GO:0016491">
    <property type="term" value="F:oxidoreductase activity"/>
    <property type="evidence" value="ECO:0007669"/>
    <property type="project" value="UniProtKB-KW"/>
</dbReference>
<dbReference type="SUPFAM" id="SSF56003">
    <property type="entry name" value="Molybdenum cofactor-binding domain"/>
    <property type="match status" value="1"/>
</dbReference>
<evidence type="ECO:0000313" key="6">
    <source>
        <dbReference type="Proteomes" id="UP000183275"/>
    </source>
</evidence>
<proteinExistence type="predicted"/>
<keyword evidence="6" id="KW-1185">Reference proteome</keyword>
<evidence type="ECO:0000256" key="2">
    <source>
        <dbReference type="ARBA" id="ARBA00023002"/>
    </source>
</evidence>
<dbReference type="STRING" id="1202768.SAMN05216285_3789"/>
<reference evidence="6" key="1">
    <citation type="submission" date="2016-10" db="EMBL/GenBank/DDBJ databases">
        <authorList>
            <person name="Varghese N."/>
        </authorList>
    </citation>
    <scope>NUCLEOTIDE SEQUENCE [LARGE SCALE GENOMIC DNA]</scope>
    <source>
        <strain evidence="6">CGMCC 1.12284</strain>
    </source>
</reference>
<dbReference type="Gene3D" id="3.30.365.10">
    <property type="entry name" value="Aldehyde oxidase/xanthine dehydrogenase, molybdopterin binding domain"/>
    <property type="match status" value="4"/>
</dbReference>
<feature type="domain" description="Aldehyde oxidase/xanthine dehydrogenase a/b hammerhead" evidence="4">
    <location>
        <begin position="77"/>
        <end position="193"/>
    </location>
</feature>
<feature type="compositionally biased region" description="Basic and acidic residues" evidence="3">
    <location>
        <begin position="35"/>
        <end position="46"/>
    </location>
</feature>
<dbReference type="Pfam" id="PF01315">
    <property type="entry name" value="Ald_Xan_dh_C"/>
    <property type="match status" value="1"/>
</dbReference>
<dbReference type="InterPro" id="IPR008274">
    <property type="entry name" value="AldOxase/xan_DH_MoCoBD1"/>
</dbReference>
<keyword evidence="2" id="KW-0560">Oxidoreductase</keyword>
<name>A0A1I0QR15_9EURY</name>
<dbReference type="SMART" id="SM01008">
    <property type="entry name" value="Ald_Xan_dh_C"/>
    <property type="match status" value="1"/>
</dbReference>
<dbReference type="Pfam" id="PF02738">
    <property type="entry name" value="MoCoBD_1"/>
    <property type="match status" value="1"/>
</dbReference>
<accession>A0A1I0QR15</accession>
<dbReference type="EMBL" id="FOIS01000005">
    <property type="protein sequence ID" value="SEW29990.1"/>
    <property type="molecule type" value="Genomic_DNA"/>
</dbReference>
<keyword evidence="1" id="KW-0500">Molybdenum</keyword>
<feature type="compositionally biased region" description="Basic and acidic residues" evidence="3">
    <location>
        <begin position="57"/>
        <end position="74"/>
    </location>
</feature>
<dbReference type="InterPro" id="IPR000674">
    <property type="entry name" value="Ald_Oxase/Xan_DH_a/b"/>
</dbReference>
<evidence type="ECO:0000256" key="1">
    <source>
        <dbReference type="ARBA" id="ARBA00022505"/>
    </source>
</evidence>
<organism evidence="5 6">
    <name type="scientific">Natrinema salifodinae</name>
    <dbReference type="NCBI Taxonomy" id="1202768"/>
    <lineage>
        <taxon>Archaea</taxon>
        <taxon>Methanobacteriati</taxon>
        <taxon>Methanobacteriota</taxon>
        <taxon>Stenosarchaea group</taxon>
        <taxon>Halobacteria</taxon>
        <taxon>Halobacteriales</taxon>
        <taxon>Natrialbaceae</taxon>
        <taxon>Natrinema</taxon>
    </lineage>
</organism>
<dbReference type="Gene3D" id="3.90.1170.50">
    <property type="entry name" value="Aldehyde oxidase/xanthine dehydrogenase, a/b hammerhead"/>
    <property type="match status" value="1"/>
</dbReference>
<dbReference type="InterPro" id="IPR016208">
    <property type="entry name" value="Ald_Oxase/xanthine_DH-like"/>
</dbReference>
<dbReference type="PANTHER" id="PTHR11908">
    <property type="entry name" value="XANTHINE DEHYDROGENASE"/>
    <property type="match status" value="1"/>
</dbReference>
<evidence type="ECO:0000256" key="3">
    <source>
        <dbReference type="SAM" id="MobiDB-lite"/>
    </source>
</evidence>